<feature type="domain" description="3-hydroxyacyl-CoA dehydrogenase C-terminal" evidence="11">
    <location>
        <begin position="187"/>
        <end position="250"/>
    </location>
</feature>
<evidence type="ECO:0000256" key="10">
    <source>
        <dbReference type="PIRSR" id="PIRSR000105-1"/>
    </source>
</evidence>
<organism evidence="14">
    <name type="scientific">Thrips palmi</name>
    <name type="common">Melon thrips</name>
    <dbReference type="NCBI Taxonomy" id="161013"/>
    <lineage>
        <taxon>Eukaryota</taxon>
        <taxon>Metazoa</taxon>
        <taxon>Ecdysozoa</taxon>
        <taxon>Arthropoda</taxon>
        <taxon>Hexapoda</taxon>
        <taxon>Insecta</taxon>
        <taxon>Pterygota</taxon>
        <taxon>Neoptera</taxon>
        <taxon>Paraneoptera</taxon>
        <taxon>Thysanoptera</taxon>
        <taxon>Terebrantia</taxon>
        <taxon>Thripoidea</taxon>
        <taxon>Thripidae</taxon>
        <taxon>Thrips</taxon>
    </lineage>
</organism>
<evidence type="ECO:0000313" key="14">
    <source>
        <dbReference type="RefSeq" id="XP_034232410.1"/>
    </source>
</evidence>
<dbReference type="PANTHER" id="PTHR48075:SF1">
    <property type="entry name" value="LAMBDA-CRYSTALLIN HOMOLOG"/>
    <property type="match status" value="1"/>
</dbReference>
<keyword evidence="4" id="KW-0963">Cytoplasm</keyword>
<evidence type="ECO:0000256" key="1">
    <source>
        <dbReference type="ARBA" id="ARBA00004496"/>
    </source>
</evidence>
<dbReference type="InterPro" id="IPR036291">
    <property type="entry name" value="NAD(P)-bd_dom_sf"/>
</dbReference>
<dbReference type="PANTHER" id="PTHR48075">
    <property type="entry name" value="3-HYDROXYACYL-COA DEHYDROGENASE FAMILY PROTEIN"/>
    <property type="match status" value="1"/>
</dbReference>
<keyword evidence="7" id="KW-0520">NAD</keyword>
<dbReference type="InterPro" id="IPR008927">
    <property type="entry name" value="6-PGluconate_DH-like_C_sf"/>
</dbReference>
<evidence type="ECO:0000259" key="11">
    <source>
        <dbReference type="Pfam" id="PF00725"/>
    </source>
</evidence>
<dbReference type="Proteomes" id="UP000515158">
    <property type="component" value="Unplaced"/>
</dbReference>
<dbReference type="SUPFAM" id="SSF51735">
    <property type="entry name" value="NAD(P)-binding Rossmann-fold domains"/>
    <property type="match status" value="1"/>
</dbReference>
<name>A0A6P8Y737_THRPL</name>
<keyword evidence="6" id="KW-0560">Oxidoreductase</keyword>
<accession>A0A6P8Y737</accession>
<dbReference type="GO" id="GO:0050104">
    <property type="term" value="F:L-gulonate 3-dehydrogenase activity"/>
    <property type="evidence" value="ECO:0007669"/>
    <property type="project" value="UniProtKB-EC"/>
</dbReference>
<dbReference type="GeneID" id="117640202"/>
<dbReference type="Pfam" id="PF02737">
    <property type="entry name" value="3HCDH_N"/>
    <property type="match status" value="1"/>
</dbReference>
<feature type="domain" description="3-hydroxyacyl-CoA dehydrogenase NAD binding" evidence="12">
    <location>
        <begin position="3"/>
        <end position="183"/>
    </location>
</feature>
<dbReference type="InterPro" id="IPR006108">
    <property type="entry name" value="3HC_DH_C"/>
</dbReference>
<evidence type="ECO:0000256" key="4">
    <source>
        <dbReference type="ARBA" id="ARBA00022490"/>
    </source>
</evidence>
<evidence type="ECO:0000256" key="9">
    <source>
        <dbReference type="ARBA" id="ARBA00042709"/>
    </source>
</evidence>
<dbReference type="OrthoDB" id="2021159at2759"/>
<dbReference type="GO" id="GO:0005737">
    <property type="term" value="C:cytoplasm"/>
    <property type="evidence" value="ECO:0007669"/>
    <property type="project" value="UniProtKB-SubCell"/>
</dbReference>
<dbReference type="FunCoup" id="A0A6P8Y737">
    <property type="interactions" value="159"/>
</dbReference>
<protein>
    <recommendedName>
        <fullName evidence="9">L-gulonate 3-dehydrogenase</fullName>
        <ecNumber evidence="8">1.1.1.45</ecNumber>
    </recommendedName>
    <alternativeName>
        <fullName evidence="9">L-gulonate 3-dehydrogenase</fullName>
    </alternativeName>
</protein>
<dbReference type="SUPFAM" id="SSF48179">
    <property type="entry name" value="6-phosphogluconate dehydrogenase C-terminal domain-like"/>
    <property type="match status" value="1"/>
</dbReference>
<dbReference type="Gene3D" id="3.40.50.720">
    <property type="entry name" value="NAD(P)-binding Rossmann-like Domain"/>
    <property type="match status" value="1"/>
</dbReference>
<reference evidence="14" key="1">
    <citation type="submission" date="2025-08" db="UniProtKB">
        <authorList>
            <consortium name="RefSeq"/>
        </authorList>
    </citation>
    <scope>IDENTIFICATION</scope>
    <source>
        <tissue evidence="14">Total insect</tissue>
    </source>
</reference>
<dbReference type="InParanoid" id="A0A6P8Y737"/>
<dbReference type="PIRSF" id="PIRSF000105">
    <property type="entry name" value="HCDH"/>
    <property type="match status" value="1"/>
</dbReference>
<dbReference type="InterPro" id="IPR022694">
    <property type="entry name" value="3-OHacyl-CoA_DH"/>
</dbReference>
<evidence type="ECO:0000256" key="7">
    <source>
        <dbReference type="ARBA" id="ARBA00023027"/>
    </source>
</evidence>
<dbReference type="Gene3D" id="1.10.1040.10">
    <property type="entry name" value="N-(1-d-carboxylethyl)-l-norvaline Dehydrogenase, domain 2"/>
    <property type="match status" value="1"/>
</dbReference>
<dbReference type="RefSeq" id="XP_034232410.1">
    <property type="nucleotide sequence ID" value="XM_034376519.1"/>
</dbReference>
<evidence type="ECO:0000313" key="13">
    <source>
        <dbReference type="Proteomes" id="UP000515158"/>
    </source>
</evidence>
<sequence>METIGILGSGLIGRSWAMLFAAAGYQVRLFDIEPKQVQGALKEIESQLAELEKTKLLRGTRTAKQQMALISGTTSLKECVAGALMVQECTPEILDIKMKALRDLDAVVQAPTIIASSTSTHMPSILSKDLKNKERFIVAHPVNPPYYVRLVELVPAPYTESWVAVKVRAIMEETGQVPVSLKKEVPGFSLNRIQYVILNEVWRQVADGVLDVTDVDKVMSEGLGPRYAFLGALETAHLNAEGMQSYAERYATTIHSVSSGMGPVPHMQGAVLASVDKQLCDRIPLDKLQERRQWRDAALTKLAVLKKEVEAMPKTGLRK</sequence>
<dbReference type="GO" id="GO:0070403">
    <property type="term" value="F:NAD+ binding"/>
    <property type="evidence" value="ECO:0007669"/>
    <property type="project" value="InterPro"/>
</dbReference>
<gene>
    <name evidence="14" type="primary">LOC117640202</name>
</gene>
<dbReference type="GO" id="GO:0006631">
    <property type="term" value="P:fatty acid metabolic process"/>
    <property type="evidence" value="ECO:0007669"/>
    <property type="project" value="InterPro"/>
</dbReference>
<evidence type="ECO:0000256" key="3">
    <source>
        <dbReference type="ARBA" id="ARBA00011738"/>
    </source>
</evidence>
<dbReference type="InterPro" id="IPR006176">
    <property type="entry name" value="3-OHacyl-CoA_DH_NAD-bd"/>
</dbReference>
<dbReference type="Pfam" id="PF00725">
    <property type="entry name" value="3HCDH"/>
    <property type="match status" value="1"/>
</dbReference>
<evidence type="ECO:0000256" key="2">
    <source>
        <dbReference type="ARBA" id="ARBA00009463"/>
    </source>
</evidence>
<dbReference type="InterPro" id="IPR013328">
    <property type="entry name" value="6PGD_dom2"/>
</dbReference>
<proteinExistence type="inferred from homology"/>
<comment type="subcellular location">
    <subcellularLocation>
        <location evidence="1">Cytoplasm</location>
    </subcellularLocation>
</comment>
<comment type="similarity">
    <text evidence="2">Belongs to the 3-hydroxyacyl-CoA dehydrogenase family.</text>
</comment>
<dbReference type="AlphaFoldDB" id="A0A6P8Y737"/>
<evidence type="ECO:0000259" key="12">
    <source>
        <dbReference type="Pfam" id="PF02737"/>
    </source>
</evidence>
<dbReference type="FunFam" id="3.40.50.720:FF:000356">
    <property type="entry name" value="Lambda-crystallin homolog"/>
    <property type="match status" value="1"/>
</dbReference>
<evidence type="ECO:0000256" key="8">
    <source>
        <dbReference type="ARBA" id="ARBA00038962"/>
    </source>
</evidence>
<dbReference type="EC" id="1.1.1.45" evidence="8"/>
<feature type="site" description="Important for catalytic activity" evidence="10">
    <location>
        <position position="140"/>
    </location>
</feature>
<evidence type="ECO:0000256" key="6">
    <source>
        <dbReference type="ARBA" id="ARBA00023002"/>
    </source>
</evidence>
<keyword evidence="5" id="KW-0597">Phosphoprotein</keyword>
<evidence type="ECO:0000256" key="5">
    <source>
        <dbReference type="ARBA" id="ARBA00022553"/>
    </source>
</evidence>
<comment type="subunit">
    <text evidence="3">Homodimer.</text>
</comment>
<dbReference type="KEGG" id="tpal:117640202"/>
<keyword evidence="13" id="KW-1185">Reference proteome</keyword>